<organism evidence="3">
    <name type="scientific">Caldithrix abyssi</name>
    <dbReference type="NCBI Taxonomy" id="187145"/>
    <lineage>
        <taxon>Bacteria</taxon>
        <taxon>Pseudomonadati</taxon>
        <taxon>Calditrichota</taxon>
        <taxon>Calditrichia</taxon>
        <taxon>Calditrichales</taxon>
        <taxon>Calditrichaceae</taxon>
        <taxon>Caldithrix</taxon>
    </lineage>
</organism>
<sequence>MTKRIILFVLTAIFLSNLPVYTQSSADEDTSIIQIGSFNIEWFPCKEDGEMMKKYGINLRIPPQGQATDIPALFNLLKKLDIELLGLVEVVDTQLLQEKAVEYLGPQYKFIYAPSPGSQKVGFLYDSSVLELVGKPQVYMDVALKPDSWLRPAFRAYFKALKTGFDFHAVVVHLKAGPAGWDQRQKQWAVLERILEQVQNDTGDKDVVLMGDFNNVSKLGYDEFKPLMEKMGFYWATSEIADSGYTNYWQPDYREERIQGSLIDQIFISRGALEEYVKNSVEVGGMCRDGKPEYKGKAIPEYREKISDHCPVYCSFLADKDND</sequence>
<gene>
    <name evidence="3" type="ORF">ENK44_05795</name>
</gene>
<dbReference type="SUPFAM" id="SSF56219">
    <property type="entry name" value="DNase I-like"/>
    <property type="match status" value="1"/>
</dbReference>
<feature type="signal peptide" evidence="1">
    <location>
        <begin position="1"/>
        <end position="22"/>
    </location>
</feature>
<proteinExistence type="predicted"/>
<protein>
    <recommendedName>
        <fullName evidence="2">Endonuclease/exonuclease/phosphatase domain-containing protein</fullName>
    </recommendedName>
</protein>
<dbReference type="Pfam" id="PF03372">
    <property type="entry name" value="Exo_endo_phos"/>
    <property type="match status" value="1"/>
</dbReference>
<name>A0A7V4WUT5_CALAY</name>
<evidence type="ECO:0000259" key="2">
    <source>
        <dbReference type="Pfam" id="PF03372"/>
    </source>
</evidence>
<evidence type="ECO:0000256" key="1">
    <source>
        <dbReference type="SAM" id="SignalP"/>
    </source>
</evidence>
<comment type="caution">
    <text evidence="3">The sequence shown here is derived from an EMBL/GenBank/DDBJ whole genome shotgun (WGS) entry which is preliminary data.</text>
</comment>
<reference evidence="3" key="1">
    <citation type="journal article" date="2020" name="mSystems">
        <title>Genome- and Community-Level Interaction Insights into Carbon Utilization and Element Cycling Functions of Hydrothermarchaeota in Hydrothermal Sediment.</title>
        <authorList>
            <person name="Zhou Z."/>
            <person name="Liu Y."/>
            <person name="Xu W."/>
            <person name="Pan J."/>
            <person name="Luo Z.H."/>
            <person name="Li M."/>
        </authorList>
    </citation>
    <scope>NUCLEOTIDE SEQUENCE [LARGE SCALE GENOMIC DNA]</scope>
    <source>
        <strain evidence="3">HyVt-577</strain>
    </source>
</reference>
<feature type="domain" description="Endonuclease/exonuclease/phosphatase" evidence="2">
    <location>
        <begin position="37"/>
        <end position="309"/>
    </location>
</feature>
<feature type="chain" id="PRO_5030523388" description="Endonuclease/exonuclease/phosphatase domain-containing protein" evidence="1">
    <location>
        <begin position="23"/>
        <end position="323"/>
    </location>
</feature>
<dbReference type="InterPro" id="IPR036691">
    <property type="entry name" value="Endo/exonu/phosph_ase_sf"/>
</dbReference>
<dbReference type="Proteomes" id="UP000885779">
    <property type="component" value="Unassembled WGS sequence"/>
</dbReference>
<dbReference type="InterPro" id="IPR005135">
    <property type="entry name" value="Endo/exonuclease/phosphatase"/>
</dbReference>
<evidence type="ECO:0000313" key="3">
    <source>
        <dbReference type="EMBL" id="HGY55188.1"/>
    </source>
</evidence>
<keyword evidence="1" id="KW-0732">Signal</keyword>
<accession>A0A7V4WUT5</accession>
<dbReference type="GO" id="GO:0003824">
    <property type="term" value="F:catalytic activity"/>
    <property type="evidence" value="ECO:0007669"/>
    <property type="project" value="InterPro"/>
</dbReference>
<dbReference type="EMBL" id="DRQG01000054">
    <property type="protein sequence ID" value="HGY55188.1"/>
    <property type="molecule type" value="Genomic_DNA"/>
</dbReference>
<dbReference type="AlphaFoldDB" id="A0A7V4WUT5"/>
<dbReference type="Gene3D" id="3.60.10.10">
    <property type="entry name" value="Endonuclease/exonuclease/phosphatase"/>
    <property type="match status" value="1"/>
</dbReference>